<protein>
    <submittedName>
        <fullName evidence="1">Uncharacterized protein</fullName>
    </submittedName>
</protein>
<organism evidence="1 2">
    <name type="scientific">Coniosporium tulheliwenetii</name>
    <dbReference type="NCBI Taxonomy" id="3383036"/>
    <lineage>
        <taxon>Eukaryota</taxon>
        <taxon>Fungi</taxon>
        <taxon>Dikarya</taxon>
        <taxon>Ascomycota</taxon>
        <taxon>Pezizomycotina</taxon>
        <taxon>Dothideomycetes</taxon>
        <taxon>Dothideomycetes incertae sedis</taxon>
        <taxon>Coniosporium</taxon>
    </lineage>
</organism>
<reference evidence="1" key="1">
    <citation type="submission" date="2022-10" db="EMBL/GenBank/DDBJ databases">
        <title>Culturing micro-colonial fungi from biological soil crusts in the Mojave desert and describing Neophaeococcomyces mojavensis, and introducing the new genera and species Taxawa tesnikishii.</title>
        <authorList>
            <person name="Kurbessoian T."/>
            <person name="Stajich J.E."/>
        </authorList>
    </citation>
    <scope>NUCLEOTIDE SEQUENCE</scope>
    <source>
        <strain evidence="1">JES_115</strain>
    </source>
</reference>
<dbReference type="Proteomes" id="UP001172680">
    <property type="component" value="Unassembled WGS sequence"/>
</dbReference>
<evidence type="ECO:0000313" key="2">
    <source>
        <dbReference type="Proteomes" id="UP001172680"/>
    </source>
</evidence>
<proteinExistence type="predicted"/>
<comment type="caution">
    <text evidence="1">The sequence shown here is derived from an EMBL/GenBank/DDBJ whole genome shotgun (WGS) entry which is preliminary data.</text>
</comment>
<name>A0ACC2YYE1_9PEZI</name>
<keyword evidence="2" id="KW-1185">Reference proteome</keyword>
<evidence type="ECO:0000313" key="1">
    <source>
        <dbReference type="EMBL" id="KAJ9640446.1"/>
    </source>
</evidence>
<sequence>MYHGHFAAGLFIKALCGPSIPSWPIMFGSSILDIIGGLDGLLGLDILQPDITAGPYMYTRFVFIDWDHSLLMMSVWACLFGWIGCHYLAGYSPAASLVGAASSVVHWLFDVLVIAETGLSLYPHGRYHFGLGLYDRFPVGSWVLECALCAVLGGVAWRVSKWRSGADVSRACVLLAVLAMIMSPWTSPLLLVAYVDRWRPLGNWLRLVQAVGFWTAYIVPATVFARLLDEAERNALSEKKVT</sequence>
<gene>
    <name evidence="1" type="ORF">H2199_005985</name>
</gene>
<accession>A0ACC2YYE1</accession>
<dbReference type="EMBL" id="JAPDRP010000017">
    <property type="protein sequence ID" value="KAJ9640446.1"/>
    <property type="molecule type" value="Genomic_DNA"/>
</dbReference>